<evidence type="ECO:0000256" key="5">
    <source>
        <dbReference type="ARBA" id="ARBA00022723"/>
    </source>
</evidence>
<evidence type="ECO:0000256" key="4">
    <source>
        <dbReference type="ARBA" id="ARBA00022714"/>
    </source>
</evidence>
<evidence type="ECO:0000256" key="7">
    <source>
        <dbReference type="ARBA" id="ARBA00023004"/>
    </source>
</evidence>
<keyword evidence="9" id="KW-0934">Plastid</keyword>
<dbReference type="KEGG" id="pda:103702636"/>
<accession>A0A8B7BQQ9</accession>
<gene>
    <name evidence="12" type="primary">LOC103702636</name>
</gene>
<dbReference type="Gene3D" id="3.10.20.30">
    <property type="match status" value="1"/>
</dbReference>
<dbReference type="FunFam" id="3.10.20.30:FF:000014">
    <property type="entry name" value="Ferredoxin"/>
    <property type="match status" value="1"/>
</dbReference>
<dbReference type="CDD" id="cd00207">
    <property type="entry name" value="fer2"/>
    <property type="match status" value="1"/>
</dbReference>
<dbReference type="GeneID" id="103702636"/>
<comment type="cofactor">
    <cofactor evidence="9">
        <name>[2Fe-2S] cluster</name>
        <dbReference type="ChEBI" id="CHEBI:190135"/>
    </cofactor>
    <text evidence="9">Binds 1 [2Fe-2S] cluster.</text>
</comment>
<dbReference type="GO" id="GO:0009055">
    <property type="term" value="F:electron transfer activity"/>
    <property type="evidence" value="ECO:0007669"/>
    <property type="project" value="InterPro"/>
</dbReference>
<evidence type="ECO:0000256" key="1">
    <source>
        <dbReference type="ARBA" id="ARBA00004229"/>
    </source>
</evidence>
<keyword evidence="3 9" id="KW-0813">Transport</keyword>
<proteinExistence type="inferred from homology"/>
<dbReference type="InterPro" id="IPR010241">
    <property type="entry name" value="Fd_pln"/>
</dbReference>
<dbReference type="Pfam" id="PF00111">
    <property type="entry name" value="Fer2"/>
    <property type="match status" value="1"/>
</dbReference>
<dbReference type="PROSITE" id="PS00197">
    <property type="entry name" value="2FE2S_FER_1"/>
    <property type="match status" value="1"/>
</dbReference>
<dbReference type="InterPro" id="IPR001041">
    <property type="entry name" value="2Fe-2S_ferredoxin-type"/>
</dbReference>
<dbReference type="GO" id="GO:0009570">
    <property type="term" value="C:chloroplast stroma"/>
    <property type="evidence" value="ECO:0007669"/>
    <property type="project" value="TreeGrafter"/>
</dbReference>
<sequence length="153" mass="16445">MASAAANTALSSATLGTRFVRRLDAGPRTVSLRSALPRAGWALFELEAGRGRVTAMATYNVKLITPEGEQVFECPDDVYILDMGEELAFDLPYSCRAGSCSSCAGKIVAGEVDQSEGSYLTDDQIGQRFVLTCVAYPKSDVVIETHKEEELLG</sequence>
<dbReference type="OrthoDB" id="1885901at2759"/>
<feature type="domain" description="2Fe-2S ferredoxin-type" evidence="10">
    <location>
        <begin position="59"/>
        <end position="149"/>
    </location>
</feature>
<keyword evidence="7 9" id="KW-0408">Iron</keyword>
<comment type="function">
    <text evidence="9">Ferredoxins are iron-sulfur proteins that transfer electrons in a wide variety of metabolic reactions.</text>
</comment>
<evidence type="ECO:0000313" key="11">
    <source>
        <dbReference type="Proteomes" id="UP000228380"/>
    </source>
</evidence>
<evidence type="ECO:0000256" key="8">
    <source>
        <dbReference type="ARBA" id="ARBA00023014"/>
    </source>
</evidence>
<dbReference type="SUPFAM" id="SSF54292">
    <property type="entry name" value="2Fe-2S ferredoxin-like"/>
    <property type="match status" value="1"/>
</dbReference>
<evidence type="ECO:0000313" key="12">
    <source>
        <dbReference type="RefSeq" id="XP_008783366.1"/>
    </source>
</evidence>
<dbReference type="PANTHER" id="PTHR43112:SF3">
    <property type="entry name" value="FERREDOXIN-2, CHLOROPLASTIC"/>
    <property type="match status" value="1"/>
</dbReference>
<evidence type="ECO:0000256" key="3">
    <source>
        <dbReference type="ARBA" id="ARBA00022448"/>
    </source>
</evidence>
<dbReference type="NCBIfam" id="TIGR02008">
    <property type="entry name" value="fdx_plant"/>
    <property type="match status" value="1"/>
</dbReference>
<comment type="subcellular location">
    <subcellularLocation>
        <location evidence="1 9">Plastid</location>
        <location evidence="1 9">Chloroplast</location>
    </subcellularLocation>
</comment>
<dbReference type="GO" id="GO:0046872">
    <property type="term" value="F:metal ion binding"/>
    <property type="evidence" value="ECO:0007669"/>
    <property type="project" value="UniProtKB-KW"/>
</dbReference>
<keyword evidence="4 9" id="KW-0001">2Fe-2S</keyword>
<dbReference type="GO" id="GO:0051537">
    <property type="term" value="F:2 iron, 2 sulfur cluster binding"/>
    <property type="evidence" value="ECO:0007669"/>
    <property type="project" value="UniProtKB-KW"/>
</dbReference>
<dbReference type="InterPro" id="IPR012675">
    <property type="entry name" value="Beta-grasp_dom_sf"/>
</dbReference>
<keyword evidence="8 9" id="KW-0411">Iron-sulfur</keyword>
<evidence type="ECO:0000256" key="9">
    <source>
        <dbReference type="RuleBase" id="RU364001"/>
    </source>
</evidence>
<evidence type="ECO:0000256" key="2">
    <source>
        <dbReference type="ARBA" id="ARBA00007874"/>
    </source>
</evidence>
<evidence type="ECO:0000259" key="10">
    <source>
        <dbReference type="PROSITE" id="PS51085"/>
    </source>
</evidence>
<dbReference type="AlphaFoldDB" id="A0A8B7BQQ9"/>
<keyword evidence="11" id="KW-1185">Reference proteome</keyword>
<dbReference type="PROSITE" id="PS51085">
    <property type="entry name" value="2FE2S_FER_2"/>
    <property type="match status" value="1"/>
</dbReference>
<keyword evidence="5 9" id="KW-0479">Metal-binding</keyword>
<dbReference type="GO" id="GO:0022900">
    <property type="term" value="P:electron transport chain"/>
    <property type="evidence" value="ECO:0007669"/>
    <property type="project" value="InterPro"/>
</dbReference>
<keyword evidence="6 9" id="KW-0249">Electron transport</keyword>
<reference evidence="11" key="1">
    <citation type="journal article" date="2019" name="Nat. Commun.">
        <title>Genome-wide association mapping of date palm fruit traits.</title>
        <authorList>
            <person name="Hazzouri K.M."/>
            <person name="Gros-Balthazard M."/>
            <person name="Flowers J.M."/>
            <person name="Copetti D."/>
            <person name="Lemansour A."/>
            <person name="Lebrun M."/>
            <person name="Masmoudi K."/>
            <person name="Ferrand S."/>
            <person name="Dhar M.I."/>
            <person name="Fresquez Z.A."/>
            <person name="Rosas U."/>
            <person name="Zhang J."/>
            <person name="Talag J."/>
            <person name="Lee S."/>
            <person name="Kudrna D."/>
            <person name="Powell R.F."/>
            <person name="Leitch I.J."/>
            <person name="Krueger R.R."/>
            <person name="Wing R.A."/>
            <person name="Amiri K.M.A."/>
            <person name="Purugganan M.D."/>
        </authorList>
    </citation>
    <scope>NUCLEOTIDE SEQUENCE [LARGE SCALE GENOMIC DNA]</scope>
    <source>
        <strain evidence="11">cv. Khalas</strain>
    </source>
</reference>
<reference evidence="12" key="2">
    <citation type="submission" date="2025-08" db="UniProtKB">
        <authorList>
            <consortium name="RefSeq"/>
        </authorList>
    </citation>
    <scope>IDENTIFICATION</scope>
    <source>
        <tissue evidence="12">Young leaves</tissue>
    </source>
</reference>
<organism evidence="11 12">
    <name type="scientific">Phoenix dactylifera</name>
    <name type="common">Date palm</name>
    <dbReference type="NCBI Taxonomy" id="42345"/>
    <lineage>
        <taxon>Eukaryota</taxon>
        <taxon>Viridiplantae</taxon>
        <taxon>Streptophyta</taxon>
        <taxon>Embryophyta</taxon>
        <taxon>Tracheophyta</taxon>
        <taxon>Spermatophyta</taxon>
        <taxon>Magnoliopsida</taxon>
        <taxon>Liliopsida</taxon>
        <taxon>Arecaceae</taxon>
        <taxon>Coryphoideae</taxon>
        <taxon>Phoeniceae</taxon>
        <taxon>Phoenix</taxon>
    </lineage>
</organism>
<dbReference type="PANTHER" id="PTHR43112">
    <property type="entry name" value="FERREDOXIN"/>
    <property type="match status" value="1"/>
</dbReference>
<comment type="similarity">
    <text evidence="2 9">Belongs to the 2Fe2S plant-type ferredoxin family.</text>
</comment>
<dbReference type="RefSeq" id="XP_008783366.1">
    <property type="nucleotide sequence ID" value="XM_008785144.4"/>
</dbReference>
<protein>
    <recommendedName>
        <fullName evidence="9">Ferredoxin</fullName>
    </recommendedName>
</protein>
<evidence type="ECO:0000256" key="6">
    <source>
        <dbReference type="ARBA" id="ARBA00022982"/>
    </source>
</evidence>
<keyword evidence="9" id="KW-0150">Chloroplast</keyword>
<name>A0A8B7BQQ9_PHODC</name>
<dbReference type="InterPro" id="IPR006058">
    <property type="entry name" value="2Fe2S_fd_BS"/>
</dbReference>
<dbReference type="InterPro" id="IPR036010">
    <property type="entry name" value="2Fe-2S_ferredoxin-like_sf"/>
</dbReference>
<dbReference type="Proteomes" id="UP000228380">
    <property type="component" value="Chromosome 1"/>
</dbReference>